<feature type="chain" id="PRO_5047337985" evidence="2">
    <location>
        <begin position="25"/>
        <end position="115"/>
    </location>
</feature>
<keyword evidence="1 2" id="KW-0732">Signal</keyword>
<gene>
    <name evidence="4" type="ORF">U6A24_19365</name>
</gene>
<organism evidence="4 5">
    <name type="scientific">Aquimarina gracilis</name>
    <dbReference type="NCBI Taxonomy" id="874422"/>
    <lineage>
        <taxon>Bacteria</taxon>
        <taxon>Pseudomonadati</taxon>
        <taxon>Bacteroidota</taxon>
        <taxon>Flavobacteriia</taxon>
        <taxon>Flavobacteriales</taxon>
        <taxon>Flavobacteriaceae</taxon>
        <taxon>Aquimarina</taxon>
    </lineage>
</organism>
<proteinExistence type="predicted"/>
<protein>
    <submittedName>
        <fullName evidence="4">T9SS type A sorting domain-containing protein</fullName>
    </submittedName>
</protein>
<sequence length="115" mass="12761">MKKIYLLVIFIGLACFSFTSGIQAQVSTTQKQEKIVQHKIDGLRVFQNPAARNVLYITSAKQLTKTVTIYTVLGKKVMFEVLFGTELDISSLNAGVYVAKIKEGNKVATVKFIKS</sequence>
<name>A0ABU6A0Q2_9FLAO</name>
<dbReference type="Proteomes" id="UP001327027">
    <property type="component" value="Unassembled WGS sequence"/>
</dbReference>
<dbReference type="NCBIfam" id="TIGR04183">
    <property type="entry name" value="Por_Secre_tail"/>
    <property type="match status" value="1"/>
</dbReference>
<dbReference type="PROSITE" id="PS51257">
    <property type="entry name" value="PROKAR_LIPOPROTEIN"/>
    <property type="match status" value="1"/>
</dbReference>
<dbReference type="InterPro" id="IPR026444">
    <property type="entry name" value="Secre_tail"/>
</dbReference>
<accession>A0ABU6A0Q2</accession>
<feature type="signal peptide" evidence="2">
    <location>
        <begin position="1"/>
        <end position="24"/>
    </location>
</feature>
<evidence type="ECO:0000313" key="4">
    <source>
        <dbReference type="EMBL" id="MEB3347645.1"/>
    </source>
</evidence>
<dbReference type="Pfam" id="PF18962">
    <property type="entry name" value="Por_Secre_tail"/>
    <property type="match status" value="1"/>
</dbReference>
<evidence type="ECO:0000256" key="1">
    <source>
        <dbReference type="ARBA" id="ARBA00022729"/>
    </source>
</evidence>
<evidence type="ECO:0000313" key="5">
    <source>
        <dbReference type="Proteomes" id="UP001327027"/>
    </source>
</evidence>
<reference evidence="4 5" key="1">
    <citation type="journal article" date="2013" name="Int. J. Syst. Evol. Microbiol.">
        <title>Aquimarina gracilis sp. nov., isolated from the gut microflora of a mussel, Mytilus coruscus, and emended description of Aquimarina spongiae.</title>
        <authorList>
            <person name="Park S.C."/>
            <person name="Choe H.N."/>
            <person name="Baik K.S."/>
            <person name="Seong C.N."/>
        </authorList>
    </citation>
    <scope>NUCLEOTIDE SEQUENCE [LARGE SCALE GENOMIC DNA]</scope>
    <source>
        <strain evidence="4 5">PSC32</strain>
    </source>
</reference>
<feature type="domain" description="Secretion system C-terminal sorting" evidence="3">
    <location>
        <begin position="48"/>
        <end position="113"/>
    </location>
</feature>
<comment type="caution">
    <text evidence="4">The sequence shown here is derived from an EMBL/GenBank/DDBJ whole genome shotgun (WGS) entry which is preliminary data.</text>
</comment>
<dbReference type="RefSeq" id="WP_324181669.1">
    <property type="nucleotide sequence ID" value="NZ_BAABAW010000014.1"/>
</dbReference>
<keyword evidence="5" id="KW-1185">Reference proteome</keyword>
<dbReference type="EMBL" id="JAYKLX010000009">
    <property type="protein sequence ID" value="MEB3347645.1"/>
    <property type="molecule type" value="Genomic_DNA"/>
</dbReference>
<evidence type="ECO:0000259" key="3">
    <source>
        <dbReference type="Pfam" id="PF18962"/>
    </source>
</evidence>
<evidence type="ECO:0000256" key="2">
    <source>
        <dbReference type="SAM" id="SignalP"/>
    </source>
</evidence>